<dbReference type="GO" id="GO:0046983">
    <property type="term" value="F:protein dimerization activity"/>
    <property type="evidence" value="ECO:0007669"/>
    <property type="project" value="InterPro"/>
</dbReference>
<gene>
    <name evidence="2" type="ORF">MARPO_0068s0026</name>
</gene>
<dbReference type="PANTHER" id="PTHR46169">
    <property type="entry name" value="DNA REPLICATION-RELATED ELEMENT FACTOR, ISOFORM A"/>
    <property type="match status" value="1"/>
</dbReference>
<dbReference type="PANTHER" id="PTHR46169:SF15">
    <property type="entry name" value="INNER CENTROMERE PROTEIN A-LIKE ISOFORM X1-RELATED"/>
    <property type="match status" value="1"/>
</dbReference>
<reference evidence="3" key="1">
    <citation type="journal article" date="2017" name="Cell">
        <title>Insights into land plant evolution garnered from the Marchantia polymorpha genome.</title>
        <authorList>
            <person name="Bowman J.L."/>
            <person name="Kohchi T."/>
            <person name="Yamato K.T."/>
            <person name="Jenkins J."/>
            <person name="Shu S."/>
            <person name="Ishizaki K."/>
            <person name="Yamaoka S."/>
            <person name="Nishihama R."/>
            <person name="Nakamura Y."/>
            <person name="Berger F."/>
            <person name="Adam C."/>
            <person name="Aki S.S."/>
            <person name="Althoff F."/>
            <person name="Araki T."/>
            <person name="Arteaga-Vazquez M.A."/>
            <person name="Balasubrmanian S."/>
            <person name="Barry K."/>
            <person name="Bauer D."/>
            <person name="Boehm C.R."/>
            <person name="Briginshaw L."/>
            <person name="Caballero-Perez J."/>
            <person name="Catarino B."/>
            <person name="Chen F."/>
            <person name="Chiyoda S."/>
            <person name="Chovatia M."/>
            <person name="Davies K.M."/>
            <person name="Delmans M."/>
            <person name="Demura T."/>
            <person name="Dierschke T."/>
            <person name="Dolan L."/>
            <person name="Dorantes-Acosta A.E."/>
            <person name="Eklund D.M."/>
            <person name="Florent S.N."/>
            <person name="Flores-Sandoval E."/>
            <person name="Fujiyama A."/>
            <person name="Fukuzawa H."/>
            <person name="Galik B."/>
            <person name="Grimanelli D."/>
            <person name="Grimwood J."/>
            <person name="Grossniklaus U."/>
            <person name="Hamada T."/>
            <person name="Haseloff J."/>
            <person name="Hetherington A.J."/>
            <person name="Higo A."/>
            <person name="Hirakawa Y."/>
            <person name="Hundley H.N."/>
            <person name="Ikeda Y."/>
            <person name="Inoue K."/>
            <person name="Inoue S.I."/>
            <person name="Ishida S."/>
            <person name="Jia Q."/>
            <person name="Kakita M."/>
            <person name="Kanazawa T."/>
            <person name="Kawai Y."/>
            <person name="Kawashima T."/>
            <person name="Kennedy M."/>
            <person name="Kinose K."/>
            <person name="Kinoshita T."/>
            <person name="Kohara Y."/>
            <person name="Koide E."/>
            <person name="Komatsu K."/>
            <person name="Kopischke S."/>
            <person name="Kubo M."/>
            <person name="Kyozuka J."/>
            <person name="Lagercrantz U."/>
            <person name="Lin S.S."/>
            <person name="Lindquist E."/>
            <person name="Lipzen A.M."/>
            <person name="Lu C.W."/>
            <person name="De Luna E."/>
            <person name="Martienssen R.A."/>
            <person name="Minamino N."/>
            <person name="Mizutani M."/>
            <person name="Mizutani M."/>
            <person name="Mochizuki N."/>
            <person name="Monte I."/>
            <person name="Mosher R."/>
            <person name="Nagasaki H."/>
            <person name="Nakagami H."/>
            <person name="Naramoto S."/>
            <person name="Nishitani K."/>
            <person name="Ohtani M."/>
            <person name="Okamoto T."/>
            <person name="Okumura M."/>
            <person name="Phillips J."/>
            <person name="Pollak B."/>
            <person name="Reinders A."/>
            <person name="Rovekamp M."/>
            <person name="Sano R."/>
            <person name="Sawa S."/>
            <person name="Schmid M.W."/>
            <person name="Shirakawa M."/>
            <person name="Solano R."/>
            <person name="Spunde A."/>
            <person name="Suetsugu N."/>
            <person name="Sugano S."/>
            <person name="Sugiyama A."/>
            <person name="Sun R."/>
            <person name="Suzuki Y."/>
            <person name="Takenaka M."/>
            <person name="Takezawa D."/>
            <person name="Tomogane H."/>
            <person name="Tsuzuki M."/>
            <person name="Ueda T."/>
            <person name="Umeda M."/>
            <person name="Ward J.M."/>
            <person name="Watanabe Y."/>
            <person name="Yazaki K."/>
            <person name="Yokoyama R."/>
            <person name="Yoshitake Y."/>
            <person name="Yotsui I."/>
            <person name="Zachgo S."/>
            <person name="Schmutz J."/>
        </authorList>
    </citation>
    <scope>NUCLEOTIDE SEQUENCE [LARGE SCALE GENOMIC DNA]</scope>
    <source>
        <strain evidence="3">Tak-1</strain>
    </source>
</reference>
<dbReference type="InterPro" id="IPR008906">
    <property type="entry name" value="HATC_C_dom"/>
</dbReference>
<dbReference type="Proteomes" id="UP000244005">
    <property type="component" value="Unassembled WGS sequence"/>
</dbReference>
<dbReference type="SUPFAM" id="SSF140996">
    <property type="entry name" value="Hermes dimerisation domain"/>
    <property type="match status" value="1"/>
</dbReference>
<dbReference type="EMBL" id="KZ772740">
    <property type="protein sequence ID" value="PTQ35802.1"/>
    <property type="molecule type" value="Genomic_DNA"/>
</dbReference>
<protein>
    <recommendedName>
        <fullName evidence="1">HAT C-terminal dimerisation domain-containing protein</fullName>
    </recommendedName>
</protein>
<dbReference type="OrthoDB" id="1935496at2759"/>
<dbReference type="SUPFAM" id="SSF53098">
    <property type="entry name" value="Ribonuclease H-like"/>
    <property type="match status" value="1"/>
</dbReference>
<dbReference type="GO" id="GO:0005634">
    <property type="term" value="C:nucleus"/>
    <property type="evidence" value="ECO:0000318"/>
    <property type="project" value="GO_Central"/>
</dbReference>
<dbReference type="InterPro" id="IPR012337">
    <property type="entry name" value="RNaseH-like_sf"/>
</dbReference>
<evidence type="ECO:0000313" key="3">
    <source>
        <dbReference type="Proteomes" id="UP000244005"/>
    </source>
</evidence>
<evidence type="ECO:0000313" key="2">
    <source>
        <dbReference type="EMBL" id="PTQ35802.1"/>
    </source>
</evidence>
<dbReference type="Gene3D" id="1.10.10.1070">
    <property type="entry name" value="Zinc finger, BED domain-containing"/>
    <property type="match status" value="1"/>
</dbReference>
<keyword evidence="3" id="KW-1185">Reference proteome</keyword>
<accession>A0A2R6WPN7</accession>
<feature type="domain" description="HAT C-terminal dimerisation" evidence="1">
    <location>
        <begin position="603"/>
        <end position="646"/>
    </location>
</feature>
<dbReference type="AlphaFoldDB" id="A0A2R6WPN7"/>
<evidence type="ECO:0000259" key="1">
    <source>
        <dbReference type="Pfam" id="PF05699"/>
    </source>
</evidence>
<proteinExistence type="predicted"/>
<sequence>ALVESTTSKSLKPLRFGGAVFSPVKIGVSSSNTEPSHPWNPSNGRCNGIVCTASGMHLWISLRIKTLEKSKRKDVKAYDIQSEYCIGYPYPKPGYGSGLDQTRKVRFGFRTTAMSKHSCTPAKTNQVMTATATRRDATTSKKKLITVALADMCAVDMRPFYIVKCIGFMNYTQTVLNIGVNSKVGMLVDNILPDPTTISRNVQMRSIAGREILTAALKSHLIGSTTDIWTYDINKVSFLSVTVHFIDDEFTLHQCTLACSPFPGPHHESDEKYEGVLRKFGINRYDQVTVVTDRGSNMHSTDGIPSLYGWIPCCDHIITKLPYNIGISQLEDIPCPDIPGDLCPTFTEFLDSFAVGKDDLKSKLKAQSSYVKQANLQDEIAKTLKQENATRWNSDLRCMISVDEALPELIEILRARGRGLVSKEATLALEMFAEPTINRVVYFWQLSAKALPDCCGGYHHQGERWHDNHTEEVLSCIHRLEAKICGTNQQKFIWSDIHVIVALLNPKTKCRLDKFGIDSAEIELGQKNLENMMKDHMIGSGIGKRSVPSHKKKKEDSRRVVRRLAEYSSESDSIIEEKPLADDVQLDFSLRTEFNNYICHRCSDDESTLISKYGVLFGWKIHQNEFPLLSRLARSVLTIPASSAKS</sequence>
<feature type="non-terminal residue" evidence="2">
    <location>
        <position position="1"/>
    </location>
</feature>
<dbReference type="Pfam" id="PF05699">
    <property type="entry name" value="Dimer_Tnp_hAT"/>
    <property type="match status" value="1"/>
</dbReference>
<organism evidence="2 3">
    <name type="scientific">Marchantia polymorpha</name>
    <name type="common">Common liverwort</name>
    <name type="synonym">Marchantia aquatica</name>
    <dbReference type="NCBI Taxonomy" id="3197"/>
    <lineage>
        <taxon>Eukaryota</taxon>
        <taxon>Viridiplantae</taxon>
        <taxon>Streptophyta</taxon>
        <taxon>Embryophyta</taxon>
        <taxon>Marchantiophyta</taxon>
        <taxon>Marchantiopsida</taxon>
        <taxon>Marchantiidae</taxon>
        <taxon>Marchantiales</taxon>
        <taxon>Marchantiaceae</taxon>
        <taxon>Marchantia</taxon>
    </lineage>
</organism>
<dbReference type="GO" id="GO:0006357">
    <property type="term" value="P:regulation of transcription by RNA polymerase II"/>
    <property type="evidence" value="ECO:0000318"/>
    <property type="project" value="GO_Central"/>
</dbReference>
<name>A0A2R6WPN7_MARPO</name>
<dbReference type="InterPro" id="IPR052717">
    <property type="entry name" value="Vacuolar_transposase_reg"/>
</dbReference>